<keyword evidence="3" id="KW-1185">Reference proteome</keyword>
<evidence type="ECO:0000313" key="2">
    <source>
        <dbReference type="EMBL" id="UXZ98925.1"/>
    </source>
</evidence>
<organism evidence="1 3">
    <name type="scientific">Pseudomonas phytophila</name>
    <dbReference type="NCBI Taxonomy" id="2867264"/>
    <lineage>
        <taxon>Bacteria</taxon>
        <taxon>Pseudomonadati</taxon>
        <taxon>Pseudomonadota</taxon>
        <taxon>Gammaproteobacteria</taxon>
        <taxon>Pseudomonadales</taxon>
        <taxon>Pseudomonadaceae</taxon>
        <taxon>Pseudomonas</taxon>
    </lineage>
</organism>
<dbReference type="EMBL" id="CP081201">
    <property type="protein sequence ID" value="UXZ93876.1"/>
    <property type="molecule type" value="Genomic_DNA"/>
</dbReference>
<evidence type="ECO:0000313" key="1">
    <source>
        <dbReference type="EMBL" id="UXZ93876.1"/>
    </source>
</evidence>
<proteinExistence type="predicted"/>
<dbReference type="RefSeq" id="WP_231674579.1">
    <property type="nucleotide sequence ID" value="NZ_CP081201.1"/>
</dbReference>
<accession>A0ABY6F8A8</accession>
<dbReference type="Proteomes" id="UP001063228">
    <property type="component" value="Chromosome"/>
</dbReference>
<gene>
    <name evidence="2" type="ORF">K3169_14140</name>
    <name evidence="1" type="ORF">K3169_15920</name>
</gene>
<protein>
    <submittedName>
        <fullName evidence="1">Uncharacterized protein</fullName>
    </submittedName>
</protein>
<reference evidence="1" key="1">
    <citation type="submission" date="2021-08" db="EMBL/GenBank/DDBJ databases">
        <title>Complete genome sequence of Pseudomonas phytophila.</title>
        <authorList>
            <person name="Weir B.S."/>
            <person name="Templeton M.D."/>
            <person name="Arshed S."/>
            <person name="Andersen M.T."/>
            <person name="Jayaraman J."/>
        </authorList>
    </citation>
    <scope>NUCLEOTIDE SEQUENCE</scope>
    <source>
        <strain evidence="1">ICMP 23753</strain>
    </source>
</reference>
<evidence type="ECO:0000313" key="3">
    <source>
        <dbReference type="Proteomes" id="UP001063228"/>
    </source>
</evidence>
<dbReference type="EMBL" id="CP081201">
    <property type="protein sequence ID" value="UXZ98925.1"/>
    <property type="molecule type" value="Genomic_DNA"/>
</dbReference>
<sequence length="86" mass="9419">MTDEPSLLNLPDNLPDNVYASWVGALTALRESPNTALANERLQFCTAYLQALEDAQIIDYHIGRMLHAEVQALSVAVRVVLGTLVP</sequence>
<name>A0ABY6F8A8_9PSED</name>